<dbReference type="SUPFAM" id="SSF53335">
    <property type="entry name" value="S-adenosyl-L-methionine-dependent methyltransferases"/>
    <property type="match status" value="1"/>
</dbReference>
<dbReference type="Gene3D" id="3.40.50.150">
    <property type="entry name" value="Vaccinia Virus protein VP39"/>
    <property type="match status" value="1"/>
</dbReference>
<reference evidence="6" key="1">
    <citation type="submission" date="2016-10" db="EMBL/GenBank/DDBJ databases">
        <authorList>
            <person name="Varghese N."/>
            <person name="Submissions S."/>
        </authorList>
    </citation>
    <scope>NUCLEOTIDE SEQUENCE [LARGE SCALE GENOMIC DNA]</scope>
    <source>
        <strain evidence="6">CGMCC 4.2126</strain>
    </source>
</reference>
<dbReference type="InterPro" id="IPR029063">
    <property type="entry name" value="SAM-dependent_MTases_sf"/>
</dbReference>
<dbReference type="RefSeq" id="WP_093889957.1">
    <property type="nucleotide sequence ID" value="NZ_FOQY01000023.1"/>
</dbReference>
<evidence type="ECO:0000259" key="4">
    <source>
        <dbReference type="Pfam" id="PF08241"/>
    </source>
</evidence>
<dbReference type="PANTHER" id="PTHR44942">
    <property type="entry name" value="METHYLTRANSF_11 DOMAIN-CONTAINING PROTEIN"/>
    <property type="match status" value="1"/>
</dbReference>
<gene>
    <name evidence="5" type="ORF">SAMN05216275_12385</name>
</gene>
<dbReference type="GO" id="GO:0008757">
    <property type="term" value="F:S-adenosylmethionine-dependent methyltransferase activity"/>
    <property type="evidence" value="ECO:0007669"/>
    <property type="project" value="InterPro"/>
</dbReference>
<dbReference type="Proteomes" id="UP000199111">
    <property type="component" value="Unassembled WGS sequence"/>
</dbReference>
<dbReference type="InterPro" id="IPR051052">
    <property type="entry name" value="Diverse_substrate_MTase"/>
</dbReference>
<feature type="domain" description="Methyltransferase type 11" evidence="4">
    <location>
        <begin position="94"/>
        <end position="189"/>
    </location>
</feature>
<evidence type="ECO:0000256" key="3">
    <source>
        <dbReference type="ARBA" id="ARBA00022679"/>
    </source>
</evidence>
<dbReference type="Pfam" id="PF08241">
    <property type="entry name" value="Methyltransf_11"/>
    <property type="match status" value="1"/>
</dbReference>
<proteinExistence type="inferred from homology"/>
<sequence>MRDLAALDRIRELLIPVLPEPTSDPGYLDLLGEKSPAGSPAQRLMRSGFLPRIYERFWRPALVGAMKGPLGPDTGQEEALVRTMLALGPADLVLDVACGPGNVTRALARDVDDDGLVVGIDASATMLARAVRDTPAGHIGYVRGDAVDLPFRPASFDAVSCLAALYLFDRPFEALAGMARVLRPGGRVALMTTRRLPLAGPVNDLAGALSGVRMFGDREVTGALARLGFSGVRQKTYGLMQFVSGRLT</sequence>
<evidence type="ECO:0000313" key="5">
    <source>
        <dbReference type="EMBL" id="SFK37148.1"/>
    </source>
</evidence>
<dbReference type="GeneID" id="96301322"/>
<evidence type="ECO:0000256" key="1">
    <source>
        <dbReference type="ARBA" id="ARBA00008361"/>
    </source>
</evidence>
<keyword evidence="6" id="KW-1185">Reference proteome</keyword>
<dbReference type="AlphaFoldDB" id="A0A1I3YZA5"/>
<organism evidence="5 6">
    <name type="scientific">Streptosporangium canum</name>
    <dbReference type="NCBI Taxonomy" id="324952"/>
    <lineage>
        <taxon>Bacteria</taxon>
        <taxon>Bacillati</taxon>
        <taxon>Actinomycetota</taxon>
        <taxon>Actinomycetes</taxon>
        <taxon>Streptosporangiales</taxon>
        <taxon>Streptosporangiaceae</taxon>
        <taxon>Streptosporangium</taxon>
    </lineage>
</organism>
<keyword evidence="3 5" id="KW-0808">Transferase</keyword>
<dbReference type="InterPro" id="IPR013216">
    <property type="entry name" value="Methyltransf_11"/>
</dbReference>
<protein>
    <submittedName>
        <fullName evidence="5">Methyltransferase domain-containing protein</fullName>
    </submittedName>
</protein>
<keyword evidence="2 5" id="KW-0489">Methyltransferase</keyword>
<dbReference type="PANTHER" id="PTHR44942:SF4">
    <property type="entry name" value="METHYLTRANSFERASE TYPE 11 DOMAIN-CONTAINING PROTEIN"/>
    <property type="match status" value="1"/>
</dbReference>
<dbReference type="GO" id="GO:0032259">
    <property type="term" value="P:methylation"/>
    <property type="evidence" value="ECO:0007669"/>
    <property type="project" value="UniProtKB-KW"/>
</dbReference>
<comment type="similarity">
    <text evidence="1">Belongs to the methyltransferase superfamily.</text>
</comment>
<evidence type="ECO:0000256" key="2">
    <source>
        <dbReference type="ARBA" id="ARBA00022603"/>
    </source>
</evidence>
<name>A0A1I3YZA5_9ACTN</name>
<accession>A0A1I3YZA5</accession>
<dbReference type="EMBL" id="FOQY01000023">
    <property type="protein sequence ID" value="SFK37148.1"/>
    <property type="molecule type" value="Genomic_DNA"/>
</dbReference>
<evidence type="ECO:0000313" key="6">
    <source>
        <dbReference type="Proteomes" id="UP000199111"/>
    </source>
</evidence>
<dbReference type="CDD" id="cd02440">
    <property type="entry name" value="AdoMet_MTases"/>
    <property type="match status" value="1"/>
</dbReference>